<dbReference type="Proteomes" id="UP000823630">
    <property type="component" value="Unassembled WGS sequence"/>
</dbReference>
<keyword evidence="1" id="KW-0479">Metal-binding</keyword>
<reference evidence="2" key="1">
    <citation type="submission" date="2020-10" db="EMBL/GenBank/DDBJ databases">
        <authorList>
            <person name="Gilroy R."/>
        </authorList>
    </citation>
    <scope>NUCLEOTIDE SEQUENCE</scope>
    <source>
        <strain evidence="2">8207</strain>
    </source>
</reference>
<comment type="caution">
    <text evidence="2">The sequence shown here is derived from an EMBL/GenBank/DDBJ whole genome shotgun (WGS) entry which is preliminary data.</text>
</comment>
<dbReference type="AlphaFoldDB" id="A0A9D9DDZ9"/>
<proteinExistence type="predicted"/>
<feature type="binding site" evidence="1">
    <location>
        <position position="28"/>
    </location>
    <ligand>
        <name>Zn(2+)</name>
        <dbReference type="ChEBI" id="CHEBI:29105"/>
    </ligand>
</feature>
<dbReference type="InterPro" id="IPR052891">
    <property type="entry name" value="DNA-3mA_glycosylase"/>
</dbReference>
<dbReference type="SUPFAM" id="SSF48150">
    <property type="entry name" value="DNA-glycosylase"/>
    <property type="match status" value="1"/>
</dbReference>
<evidence type="ECO:0000313" key="2">
    <source>
        <dbReference type="EMBL" id="MBO8425430.1"/>
    </source>
</evidence>
<gene>
    <name evidence="2" type="ORF">IAC69_03045</name>
</gene>
<dbReference type="Pfam" id="PF03352">
    <property type="entry name" value="Adenine_glyco"/>
    <property type="match status" value="1"/>
</dbReference>
<dbReference type="InterPro" id="IPR005019">
    <property type="entry name" value="Adenine_glyco"/>
</dbReference>
<dbReference type="EMBL" id="JADINC010000049">
    <property type="protein sequence ID" value="MBO8425430.1"/>
    <property type="molecule type" value="Genomic_DNA"/>
</dbReference>
<dbReference type="Gene3D" id="1.10.340.30">
    <property type="entry name" value="Hypothetical protein, domain 2"/>
    <property type="match status" value="1"/>
</dbReference>
<dbReference type="GO" id="GO:0008725">
    <property type="term" value="F:DNA-3-methyladenine glycosylase activity"/>
    <property type="evidence" value="ECO:0007669"/>
    <property type="project" value="InterPro"/>
</dbReference>
<dbReference type="PANTHER" id="PTHR30037">
    <property type="entry name" value="DNA-3-METHYLADENINE GLYCOSYLASE 1"/>
    <property type="match status" value="1"/>
</dbReference>
<evidence type="ECO:0000313" key="3">
    <source>
        <dbReference type="Proteomes" id="UP000823630"/>
    </source>
</evidence>
<name>A0A9D9DDZ9_9PROT</name>
<keyword evidence="1" id="KW-0862">Zinc</keyword>
<feature type="binding site" evidence="1">
    <location>
        <position position="180"/>
    </location>
    <ligand>
        <name>Zn(2+)</name>
        <dbReference type="ChEBI" id="CHEBI:29105"/>
    </ligand>
</feature>
<feature type="binding site" evidence="1">
    <location>
        <position position="184"/>
    </location>
    <ligand>
        <name>Zn(2+)</name>
        <dbReference type="ChEBI" id="CHEBI:29105"/>
    </ligand>
</feature>
<sequence>MKKTPTWPDGQCRCHWANPKNKNYIKYHDNEWGVGVHDDAALFEMLMLETFQAGLSWECILNKRDAFRRAFDNFDLMTVCKYDDKKCAELMQDAGIIRNARKIAATINNARVFATIVKEHGTFDKYLWGWTNGATIYEFDKTRSELSDKISADLRRRGMKFVGTTTIYAYLQSVGIINSHEPECFLYAKQ</sequence>
<dbReference type="GO" id="GO:0046872">
    <property type="term" value="F:metal ion binding"/>
    <property type="evidence" value="ECO:0007669"/>
    <property type="project" value="UniProtKB-KW"/>
</dbReference>
<dbReference type="PANTHER" id="PTHR30037:SF4">
    <property type="entry name" value="DNA-3-METHYLADENINE GLYCOSYLASE I"/>
    <property type="match status" value="1"/>
</dbReference>
<organism evidence="2 3">
    <name type="scientific">Candidatus Enterousia avistercoris</name>
    <dbReference type="NCBI Taxonomy" id="2840788"/>
    <lineage>
        <taxon>Bacteria</taxon>
        <taxon>Pseudomonadati</taxon>
        <taxon>Pseudomonadota</taxon>
        <taxon>Alphaproteobacteria</taxon>
        <taxon>Candidatus Enterousia</taxon>
    </lineage>
</organism>
<dbReference type="GO" id="GO:0006284">
    <property type="term" value="P:base-excision repair"/>
    <property type="evidence" value="ECO:0007669"/>
    <property type="project" value="InterPro"/>
</dbReference>
<reference evidence="2" key="2">
    <citation type="journal article" date="2021" name="PeerJ">
        <title>Extensive microbial diversity within the chicken gut microbiome revealed by metagenomics and culture.</title>
        <authorList>
            <person name="Gilroy R."/>
            <person name="Ravi A."/>
            <person name="Getino M."/>
            <person name="Pursley I."/>
            <person name="Horton D.L."/>
            <person name="Alikhan N.F."/>
            <person name="Baker D."/>
            <person name="Gharbi K."/>
            <person name="Hall N."/>
            <person name="Watson M."/>
            <person name="Adriaenssens E.M."/>
            <person name="Foster-Nyarko E."/>
            <person name="Jarju S."/>
            <person name="Secka A."/>
            <person name="Antonio M."/>
            <person name="Oren A."/>
            <person name="Chaudhuri R.R."/>
            <person name="La Ragione R."/>
            <person name="Hildebrand F."/>
            <person name="Pallen M.J."/>
        </authorList>
    </citation>
    <scope>NUCLEOTIDE SEQUENCE</scope>
    <source>
        <strain evidence="2">8207</strain>
    </source>
</reference>
<evidence type="ECO:0000256" key="1">
    <source>
        <dbReference type="PIRSR" id="PIRSR605019-1"/>
    </source>
</evidence>
<feature type="binding site" evidence="1">
    <location>
        <position position="14"/>
    </location>
    <ligand>
        <name>Zn(2+)</name>
        <dbReference type="ChEBI" id="CHEBI:29105"/>
    </ligand>
</feature>
<accession>A0A9D9DDZ9</accession>
<protein>
    <submittedName>
        <fullName evidence="2">DNA-3-methyladenine glycosylase I</fullName>
    </submittedName>
</protein>
<dbReference type="InterPro" id="IPR011257">
    <property type="entry name" value="DNA_glycosylase"/>
</dbReference>